<evidence type="ECO:0000259" key="6">
    <source>
        <dbReference type="PROSITE" id="PS52012"/>
    </source>
</evidence>
<protein>
    <recommendedName>
        <fullName evidence="6">CFEM domain-containing protein</fullName>
    </recommendedName>
</protein>
<organism evidence="7 8">
    <name type="scientific">Rhodofomes roseus</name>
    <dbReference type="NCBI Taxonomy" id="34475"/>
    <lineage>
        <taxon>Eukaryota</taxon>
        <taxon>Fungi</taxon>
        <taxon>Dikarya</taxon>
        <taxon>Basidiomycota</taxon>
        <taxon>Agaricomycotina</taxon>
        <taxon>Agaricomycetes</taxon>
        <taxon>Polyporales</taxon>
        <taxon>Rhodofomes</taxon>
    </lineage>
</organism>
<evidence type="ECO:0000256" key="5">
    <source>
        <dbReference type="SAM" id="SignalP"/>
    </source>
</evidence>
<evidence type="ECO:0000313" key="7">
    <source>
        <dbReference type="EMBL" id="KAH9833408.1"/>
    </source>
</evidence>
<gene>
    <name evidence="7" type="ORF">C8Q71DRAFT_860202</name>
</gene>
<keyword evidence="3 5" id="KW-0732">Signal</keyword>
<feature type="signal peptide" evidence="5">
    <location>
        <begin position="1"/>
        <end position="20"/>
    </location>
</feature>
<dbReference type="Pfam" id="PF05730">
    <property type="entry name" value="CFEM"/>
    <property type="match status" value="1"/>
</dbReference>
<comment type="caution">
    <text evidence="7">The sequence shown here is derived from an EMBL/GenBank/DDBJ whole genome shotgun (WGS) entry which is preliminary data.</text>
</comment>
<proteinExistence type="predicted"/>
<name>A0ABQ8K7X4_9APHY</name>
<evidence type="ECO:0000256" key="1">
    <source>
        <dbReference type="ARBA" id="ARBA00004613"/>
    </source>
</evidence>
<dbReference type="InterPro" id="IPR008427">
    <property type="entry name" value="Extracellular_membr_CFEM_dom"/>
</dbReference>
<evidence type="ECO:0000256" key="3">
    <source>
        <dbReference type="ARBA" id="ARBA00022729"/>
    </source>
</evidence>
<comment type="subcellular location">
    <subcellularLocation>
        <location evidence="1">Secreted</location>
    </subcellularLocation>
</comment>
<keyword evidence="4" id="KW-1015">Disulfide bond</keyword>
<keyword evidence="8" id="KW-1185">Reference proteome</keyword>
<accession>A0ABQ8K7X4</accession>
<dbReference type="RefSeq" id="XP_047776148.1">
    <property type="nucleotide sequence ID" value="XM_047927766.1"/>
</dbReference>
<dbReference type="PROSITE" id="PS52012">
    <property type="entry name" value="CFEM"/>
    <property type="match status" value="1"/>
</dbReference>
<keyword evidence="2" id="KW-0964">Secreted</keyword>
<evidence type="ECO:0000313" key="8">
    <source>
        <dbReference type="Proteomes" id="UP000814176"/>
    </source>
</evidence>
<feature type="chain" id="PRO_5046221870" description="CFEM domain-containing protein" evidence="5">
    <location>
        <begin position="21"/>
        <end position="220"/>
    </location>
</feature>
<feature type="domain" description="CFEM" evidence="6">
    <location>
        <begin position="7"/>
        <end position="115"/>
    </location>
</feature>
<evidence type="ECO:0000256" key="4">
    <source>
        <dbReference type="ARBA" id="ARBA00023157"/>
    </source>
</evidence>
<dbReference type="GeneID" id="72008498"/>
<dbReference type="Proteomes" id="UP000814176">
    <property type="component" value="Unassembled WGS sequence"/>
</dbReference>
<reference evidence="7 8" key="1">
    <citation type="journal article" date="2021" name="Environ. Microbiol.">
        <title>Gene family expansions and transcriptome signatures uncover fungal adaptations to wood decay.</title>
        <authorList>
            <person name="Hage H."/>
            <person name="Miyauchi S."/>
            <person name="Viragh M."/>
            <person name="Drula E."/>
            <person name="Min B."/>
            <person name="Chaduli D."/>
            <person name="Navarro D."/>
            <person name="Favel A."/>
            <person name="Norest M."/>
            <person name="Lesage-Meessen L."/>
            <person name="Balint B."/>
            <person name="Merenyi Z."/>
            <person name="de Eugenio L."/>
            <person name="Morin E."/>
            <person name="Martinez A.T."/>
            <person name="Baldrian P."/>
            <person name="Stursova M."/>
            <person name="Martinez M.J."/>
            <person name="Novotny C."/>
            <person name="Magnuson J.K."/>
            <person name="Spatafora J.W."/>
            <person name="Maurice S."/>
            <person name="Pangilinan J."/>
            <person name="Andreopoulos W."/>
            <person name="LaButti K."/>
            <person name="Hundley H."/>
            <person name="Na H."/>
            <person name="Kuo A."/>
            <person name="Barry K."/>
            <person name="Lipzen A."/>
            <person name="Henrissat B."/>
            <person name="Riley R."/>
            <person name="Ahrendt S."/>
            <person name="Nagy L.G."/>
            <person name="Grigoriev I.V."/>
            <person name="Martin F."/>
            <person name="Rosso M.N."/>
        </authorList>
    </citation>
    <scope>NUCLEOTIDE SEQUENCE [LARGE SCALE GENOMIC DNA]</scope>
    <source>
        <strain evidence="7 8">CIRM-BRFM 1785</strain>
    </source>
</reference>
<evidence type="ECO:0000256" key="2">
    <source>
        <dbReference type="ARBA" id="ARBA00022525"/>
    </source>
</evidence>
<sequence>MHGSMIILLAIASAALRAVAQSSVPAATSYPTDSCIFGCVTEAASTAGCLIYTNLPCVCASETYQNAATSCLQSKCTPAQAALAQTIQQDQCAYVSAISSLSSEASTFTAAASSVYISDSSAASSISSAYSSYGSYLSSKYSAYGASLSSDYSSLGSSLSVLFDGASPTTGSGAASTTSTSSSTTANAGSSLWVDATLRSAVVACIITMLGIVLGMSMVL</sequence>
<dbReference type="EMBL" id="JADCUA010000018">
    <property type="protein sequence ID" value="KAH9833408.1"/>
    <property type="molecule type" value="Genomic_DNA"/>
</dbReference>